<feature type="compositionally biased region" description="Acidic residues" evidence="1">
    <location>
        <begin position="172"/>
        <end position="183"/>
    </location>
</feature>
<protein>
    <submittedName>
        <fullName evidence="2">Uncharacterized protein</fullName>
    </submittedName>
</protein>
<keyword evidence="3" id="KW-1185">Reference proteome</keyword>
<sequence length="200" mass="21969">MQPESTPICDINFLGVWRLIIVINRLNVMKEEEKGVDREEAQISGRTQGPYGTDDSDVDRAVSDNKHRREMENSSNGLDSEQIRGGQDGRNNRGIGSMDMDSHNGVIRMGDMDNSTMEVTDEGKENAIANQEKTNTSTVDVTTHGPDDYASADEVDAPEAQRDAKDNAQAAEQDDEAGTDSDDMQQVSQSGTDTDHKPTY</sequence>
<name>I2GL47_9BACT</name>
<organism evidence="2 3">
    <name type="scientific">Fibrisoma limi BUZ 3</name>
    <dbReference type="NCBI Taxonomy" id="1185876"/>
    <lineage>
        <taxon>Bacteria</taxon>
        <taxon>Pseudomonadati</taxon>
        <taxon>Bacteroidota</taxon>
        <taxon>Cytophagia</taxon>
        <taxon>Cytophagales</taxon>
        <taxon>Spirosomataceae</taxon>
        <taxon>Fibrisoma</taxon>
    </lineage>
</organism>
<dbReference type="AlphaFoldDB" id="I2GL47"/>
<dbReference type="eggNOG" id="ENOG503184V">
    <property type="taxonomic scope" value="Bacteria"/>
</dbReference>
<reference evidence="2 3" key="1">
    <citation type="journal article" date="2012" name="J. Bacteriol.">
        <title>Genome Sequence of the Filamentous Bacterium Fibrisoma limi BUZ 3T.</title>
        <authorList>
            <person name="Filippini M."/>
            <person name="Qi W."/>
            <person name="Jaenicke S."/>
            <person name="Goesmann A."/>
            <person name="Smits T.H."/>
            <person name="Bagheri H.C."/>
        </authorList>
    </citation>
    <scope>NUCLEOTIDE SEQUENCE [LARGE SCALE GENOMIC DNA]</scope>
    <source>
        <strain evidence="3">BUZ 3T</strain>
    </source>
</reference>
<feature type="compositionally biased region" description="Basic and acidic residues" evidence="1">
    <location>
        <begin position="32"/>
        <end position="41"/>
    </location>
</feature>
<gene>
    <name evidence="2" type="ORF">BN8_03815</name>
</gene>
<dbReference type="EMBL" id="CAIT01000007">
    <property type="protein sequence ID" value="CCH54623.1"/>
    <property type="molecule type" value="Genomic_DNA"/>
</dbReference>
<feature type="compositionally biased region" description="Polar residues" evidence="1">
    <location>
        <begin position="128"/>
        <end position="141"/>
    </location>
</feature>
<evidence type="ECO:0000313" key="3">
    <source>
        <dbReference type="Proteomes" id="UP000009309"/>
    </source>
</evidence>
<evidence type="ECO:0000313" key="2">
    <source>
        <dbReference type="EMBL" id="CCH54623.1"/>
    </source>
</evidence>
<dbReference type="STRING" id="1185876.BN8_03815"/>
<proteinExistence type="predicted"/>
<comment type="caution">
    <text evidence="2">The sequence shown here is derived from an EMBL/GenBank/DDBJ whole genome shotgun (WGS) entry which is preliminary data.</text>
</comment>
<dbReference type="Proteomes" id="UP000009309">
    <property type="component" value="Unassembled WGS sequence"/>
</dbReference>
<feature type="compositionally biased region" description="Basic and acidic residues" evidence="1">
    <location>
        <begin position="58"/>
        <end position="72"/>
    </location>
</feature>
<accession>I2GL47</accession>
<feature type="region of interest" description="Disordered" evidence="1">
    <location>
        <begin position="32"/>
        <end position="200"/>
    </location>
</feature>
<evidence type="ECO:0000256" key="1">
    <source>
        <dbReference type="SAM" id="MobiDB-lite"/>
    </source>
</evidence>